<dbReference type="InterPro" id="IPR029063">
    <property type="entry name" value="SAM-dependent_MTases_sf"/>
</dbReference>
<keyword evidence="4 6" id="KW-0735">Signal-anchor</keyword>
<dbReference type="Gene3D" id="3.40.50.150">
    <property type="entry name" value="Vaccinia Virus protein VP39"/>
    <property type="match status" value="1"/>
</dbReference>
<dbReference type="InterPro" id="IPR004159">
    <property type="entry name" value="Put_SAM_MeTrfase"/>
</dbReference>
<feature type="region of interest" description="Disordered" evidence="7">
    <location>
        <begin position="308"/>
        <end position="368"/>
    </location>
</feature>
<dbReference type="EMBL" id="JBBWWR010000020">
    <property type="protein sequence ID" value="KAK8939526.1"/>
    <property type="molecule type" value="Genomic_DNA"/>
</dbReference>
<dbReference type="GO" id="GO:0032259">
    <property type="term" value="P:methylation"/>
    <property type="evidence" value="ECO:0007669"/>
    <property type="project" value="UniProtKB-KW"/>
</dbReference>
<gene>
    <name evidence="8" type="ORF">KSP40_PGU017141</name>
</gene>
<sequence length="368" mass="41725">MSVAPRDVHEAQVQFALERGLPAMLGVLSIFRLPYPSRSFDMAHCARCLIKWASREGLYLLEIDRILRPGGYWVLSGPPINGKNMYKGWERTPEDLEAEQNGIEDLAKRLCWKKIAENGPVAVWRKPTNHIHCATKLNKVKSPSFCEVRDPDAAWYVEMQSCITPLPKVEQVRDTAGGGMIAKWPKRLNAVPPRIKSWTVEGVTAETFNQDNQIWSQRVSNYGFYIKFDLAGKYRNIMDMNAGLGGFASALAKYPVWVMNVVPANSSINTLGVIYERGLIGTYMNWFSSAAVFSLPIERTNGYLPHRPRFQDASRKKSLKKRNSVAIKRRRQLGGSNKRRSRERSRKIRGVRAQEPPTAGMKFPAIDE</sequence>
<evidence type="ECO:0000256" key="7">
    <source>
        <dbReference type="SAM" id="MobiDB-lite"/>
    </source>
</evidence>
<evidence type="ECO:0000256" key="3">
    <source>
        <dbReference type="ARBA" id="ARBA00022603"/>
    </source>
</evidence>
<dbReference type="EC" id="2.1.1.-" evidence="6"/>
<evidence type="ECO:0000256" key="4">
    <source>
        <dbReference type="ARBA" id="ARBA00022968"/>
    </source>
</evidence>
<evidence type="ECO:0000256" key="5">
    <source>
        <dbReference type="ARBA" id="ARBA00037847"/>
    </source>
</evidence>
<organism evidence="8 9">
    <name type="scientific">Platanthera guangdongensis</name>
    <dbReference type="NCBI Taxonomy" id="2320717"/>
    <lineage>
        <taxon>Eukaryota</taxon>
        <taxon>Viridiplantae</taxon>
        <taxon>Streptophyta</taxon>
        <taxon>Embryophyta</taxon>
        <taxon>Tracheophyta</taxon>
        <taxon>Spermatophyta</taxon>
        <taxon>Magnoliopsida</taxon>
        <taxon>Liliopsida</taxon>
        <taxon>Asparagales</taxon>
        <taxon>Orchidaceae</taxon>
        <taxon>Orchidoideae</taxon>
        <taxon>Orchideae</taxon>
        <taxon>Orchidinae</taxon>
        <taxon>Platanthera</taxon>
    </lineage>
</organism>
<dbReference type="PANTHER" id="PTHR10108:SF968">
    <property type="entry name" value="METHYLTRANSFERASE PMT19-RELATED"/>
    <property type="match status" value="1"/>
</dbReference>
<dbReference type="Proteomes" id="UP001412067">
    <property type="component" value="Unassembled WGS sequence"/>
</dbReference>
<accession>A0ABR2LEU1</accession>
<evidence type="ECO:0000313" key="9">
    <source>
        <dbReference type="Proteomes" id="UP001412067"/>
    </source>
</evidence>
<keyword evidence="4 6" id="KW-0812">Transmembrane</keyword>
<evidence type="ECO:0000256" key="2">
    <source>
        <dbReference type="ARBA" id="ARBA00008361"/>
    </source>
</evidence>
<keyword evidence="6" id="KW-0325">Glycoprotein</keyword>
<reference evidence="8 9" key="1">
    <citation type="journal article" date="2022" name="Nat. Plants">
        <title>Genomes of leafy and leafless Platanthera orchids illuminate the evolution of mycoheterotrophy.</title>
        <authorList>
            <person name="Li M.H."/>
            <person name="Liu K.W."/>
            <person name="Li Z."/>
            <person name="Lu H.C."/>
            <person name="Ye Q.L."/>
            <person name="Zhang D."/>
            <person name="Wang J.Y."/>
            <person name="Li Y.F."/>
            <person name="Zhong Z.M."/>
            <person name="Liu X."/>
            <person name="Yu X."/>
            <person name="Liu D.K."/>
            <person name="Tu X.D."/>
            <person name="Liu B."/>
            <person name="Hao Y."/>
            <person name="Liao X.Y."/>
            <person name="Jiang Y.T."/>
            <person name="Sun W.H."/>
            <person name="Chen J."/>
            <person name="Chen Y.Q."/>
            <person name="Ai Y."/>
            <person name="Zhai J.W."/>
            <person name="Wu S.S."/>
            <person name="Zhou Z."/>
            <person name="Hsiao Y.Y."/>
            <person name="Wu W.L."/>
            <person name="Chen Y.Y."/>
            <person name="Lin Y.F."/>
            <person name="Hsu J.L."/>
            <person name="Li C.Y."/>
            <person name="Wang Z.W."/>
            <person name="Zhao X."/>
            <person name="Zhong W.Y."/>
            <person name="Ma X.K."/>
            <person name="Ma L."/>
            <person name="Huang J."/>
            <person name="Chen G.Z."/>
            <person name="Huang M.Z."/>
            <person name="Huang L."/>
            <person name="Peng D.H."/>
            <person name="Luo Y.B."/>
            <person name="Zou S.Q."/>
            <person name="Chen S.P."/>
            <person name="Lan S."/>
            <person name="Tsai W.C."/>
            <person name="Van de Peer Y."/>
            <person name="Liu Z.J."/>
        </authorList>
    </citation>
    <scope>NUCLEOTIDE SEQUENCE [LARGE SCALE GENOMIC DNA]</scope>
    <source>
        <strain evidence="8">Lor288</strain>
    </source>
</reference>
<feature type="compositionally biased region" description="Basic residues" evidence="7">
    <location>
        <begin position="316"/>
        <end position="350"/>
    </location>
</feature>
<comment type="similarity">
    <text evidence="2 6">Belongs to the methyltransferase superfamily.</text>
</comment>
<keyword evidence="3 6" id="KW-0489">Methyltransferase</keyword>
<protein>
    <recommendedName>
        <fullName evidence="6">Methyltransferase</fullName>
        <ecNumber evidence="6">2.1.1.-</ecNumber>
    </recommendedName>
</protein>
<evidence type="ECO:0000256" key="1">
    <source>
        <dbReference type="ARBA" id="ARBA00004606"/>
    </source>
</evidence>
<keyword evidence="9" id="KW-1185">Reference proteome</keyword>
<comment type="caution">
    <text evidence="8">The sequence shown here is derived from an EMBL/GenBank/DDBJ whole genome shotgun (WGS) entry which is preliminary data.</text>
</comment>
<dbReference type="PANTHER" id="PTHR10108">
    <property type="entry name" value="SAM-DEPENDENT METHYLTRANSFERASE"/>
    <property type="match status" value="1"/>
</dbReference>
<keyword evidence="6" id="KW-0808">Transferase</keyword>
<dbReference type="GO" id="GO:0008168">
    <property type="term" value="F:methyltransferase activity"/>
    <property type="evidence" value="ECO:0007669"/>
    <property type="project" value="UniProtKB-KW"/>
</dbReference>
<evidence type="ECO:0000313" key="8">
    <source>
        <dbReference type="EMBL" id="KAK8939526.1"/>
    </source>
</evidence>
<dbReference type="SUPFAM" id="SSF53335">
    <property type="entry name" value="S-adenosyl-L-methionine-dependent methyltransferases"/>
    <property type="match status" value="1"/>
</dbReference>
<comment type="subcellular location">
    <subcellularLocation>
        <location evidence="5">Endomembrane system</location>
        <topology evidence="5">Single-pass membrane protein</topology>
    </subcellularLocation>
    <subcellularLocation>
        <location evidence="1 6">Membrane</location>
        <topology evidence="1 6">Single-pass type II membrane protein</topology>
    </subcellularLocation>
</comment>
<proteinExistence type="inferred from homology"/>
<name>A0ABR2LEU1_9ASPA</name>
<evidence type="ECO:0000256" key="6">
    <source>
        <dbReference type="RuleBase" id="RU366043"/>
    </source>
</evidence>
<dbReference type="Pfam" id="PF03141">
    <property type="entry name" value="Methyltransf_29"/>
    <property type="match status" value="1"/>
</dbReference>